<dbReference type="GO" id="GO:0051606">
    <property type="term" value="P:detection of stimulus"/>
    <property type="evidence" value="ECO:0007669"/>
    <property type="project" value="UniProtKB-ARBA"/>
</dbReference>
<feature type="transmembrane region" description="Helical" evidence="6">
    <location>
        <begin position="52"/>
        <end position="72"/>
    </location>
</feature>
<feature type="transmembrane region" description="Helical" evidence="6">
    <location>
        <begin position="279"/>
        <end position="299"/>
    </location>
</feature>
<dbReference type="GO" id="GO:0007606">
    <property type="term" value="P:sensory perception of chemical stimulus"/>
    <property type="evidence" value="ECO:0007669"/>
    <property type="project" value="TreeGrafter"/>
</dbReference>
<dbReference type="GO" id="GO:0016020">
    <property type="term" value="C:membrane"/>
    <property type="evidence" value="ECO:0007669"/>
    <property type="project" value="UniProtKB-SubCell"/>
</dbReference>
<evidence type="ECO:0000256" key="3">
    <source>
        <dbReference type="ARBA" id="ARBA00022989"/>
    </source>
</evidence>
<evidence type="ECO:0000256" key="6">
    <source>
        <dbReference type="SAM" id="Phobius"/>
    </source>
</evidence>
<comment type="subcellular location">
    <subcellularLocation>
        <location evidence="1">Membrane</location>
        <topology evidence="1">Multi-pass membrane protein</topology>
    </subcellularLocation>
</comment>
<organism evidence="7 8">
    <name type="scientific">Argiope bruennichi</name>
    <name type="common">Wasp spider</name>
    <name type="synonym">Aranea bruennichi</name>
    <dbReference type="NCBI Taxonomy" id="94029"/>
    <lineage>
        <taxon>Eukaryota</taxon>
        <taxon>Metazoa</taxon>
        <taxon>Ecdysozoa</taxon>
        <taxon>Arthropoda</taxon>
        <taxon>Chelicerata</taxon>
        <taxon>Arachnida</taxon>
        <taxon>Araneae</taxon>
        <taxon>Araneomorphae</taxon>
        <taxon>Entelegynae</taxon>
        <taxon>Araneoidea</taxon>
        <taxon>Araneidae</taxon>
        <taxon>Argiope</taxon>
    </lineage>
</organism>
<name>A0A8T0FRD7_ARGBR</name>
<dbReference type="PANTHER" id="PTHR21421">
    <property type="entry name" value="GUSTATORY RECEPTOR"/>
    <property type="match status" value="1"/>
</dbReference>
<dbReference type="GO" id="GO:0038023">
    <property type="term" value="F:signaling receptor activity"/>
    <property type="evidence" value="ECO:0007669"/>
    <property type="project" value="UniProtKB-ARBA"/>
</dbReference>
<reference evidence="7" key="2">
    <citation type="submission" date="2020-06" db="EMBL/GenBank/DDBJ databases">
        <authorList>
            <person name="Sheffer M."/>
        </authorList>
    </citation>
    <scope>NUCLEOTIDE SEQUENCE</scope>
</reference>
<evidence type="ECO:0000256" key="2">
    <source>
        <dbReference type="ARBA" id="ARBA00022692"/>
    </source>
</evidence>
<keyword evidence="2 6" id="KW-0812">Transmembrane</keyword>
<accession>A0A8T0FRD7</accession>
<reference evidence="7" key="1">
    <citation type="journal article" date="2020" name="bioRxiv">
        <title>Chromosome-level reference genome of the European wasp spider Argiope bruennichi: a resource for studies on range expansion and evolutionary adaptation.</title>
        <authorList>
            <person name="Sheffer M.M."/>
            <person name="Hoppe A."/>
            <person name="Krehenwinkel H."/>
            <person name="Uhl G."/>
            <person name="Kuss A.W."/>
            <person name="Jensen L."/>
            <person name="Jensen C."/>
            <person name="Gillespie R.G."/>
            <person name="Hoff K.J."/>
            <person name="Prost S."/>
        </authorList>
    </citation>
    <scope>NUCLEOTIDE SEQUENCE</scope>
</reference>
<evidence type="ECO:0000256" key="1">
    <source>
        <dbReference type="ARBA" id="ARBA00004141"/>
    </source>
</evidence>
<keyword evidence="5" id="KW-0675">Receptor</keyword>
<sequence>MNKNNASNMQSNTKMGPPPLHLYYRLVFYFFRCSAITGFSTQNEKRTIAEKLLILISYIIIITQSTMIFSIITTSRITTMVVGWIVKDTSTVCLRYFLCLRAPRLGEVARRLSAINTMKDRRFNLQFNILVWSSIIYFLLHVTSMCVACYRSEICEHKSFFFGVQVQDPNTALLINELLSFTFILFSTTPVNTFTVYFMTVCHDIVSLFEAYKKHLTLQSTHDYQTLLQKHFSLRKLVLEIDSHISCIVFWASLNNAFSIYLAVYGVAEKADSSIELKILILIELPYNTFMLFFMCLWADRVSTSAASVAEEVHSLEENSRGSPEMHIRYLYLANRDVHLTVWGLFPLKKSFLFSALGNMITYTMLSKDIFKSE</sequence>
<keyword evidence="8" id="KW-1185">Reference proteome</keyword>
<dbReference type="Proteomes" id="UP000807504">
    <property type="component" value="Unassembled WGS sequence"/>
</dbReference>
<proteinExistence type="predicted"/>
<dbReference type="PANTHER" id="PTHR21421:SF29">
    <property type="entry name" value="GUSTATORY RECEPTOR 5A FOR TREHALOSE-RELATED"/>
    <property type="match status" value="1"/>
</dbReference>
<keyword evidence="3 6" id="KW-1133">Transmembrane helix</keyword>
<comment type="caution">
    <text evidence="7">The sequence shown here is derived from an EMBL/GenBank/DDBJ whole genome shotgun (WGS) entry which is preliminary data.</text>
</comment>
<dbReference type="EMBL" id="JABXBU010000003">
    <property type="protein sequence ID" value="KAF8792050.1"/>
    <property type="molecule type" value="Genomic_DNA"/>
</dbReference>
<evidence type="ECO:0000256" key="5">
    <source>
        <dbReference type="ARBA" id="ARBA00023170"/>
    </source>
</evidence>
<evidence type="ECO:0000313" key="7">
    <source>
        <dbReference type="EMBL" id="KAF8792050.1"/>
    </source>
</evidence>
<feature type="transmembrane region" description="Helical" evidence="6">
    <location>
        <begin position="245"/>
        <end position="267"/>
    </location>
</feature>
<gene>
    <name evidence="7" type="ORF">HNY73_003699</name>
</gene>
<dbReference type="AlphaFoldDB" id="A0A8T0FRD7"/>
<keyword evidence="4 6" id="KW-0472">Membrane</keyword>
<evidence type="ECO:0008006" key="9">
    <source>
        <dbReference type="Google" id="ProtNLM"/>
    </source>
</evidence>
<evidence type="ECO:0000256" key="4">
    <source>
        <dbReference type="ARBA" id="ARBA00023136"/>
    </source>
</evidence>
<feature type="transmembrane region" description="Helical" evidence="6">
    <location>
        <begin position="129"/>
        <end position="150"/>
    </location>
</feature>
<protein>
    <recommendedName>
        <fullName evidence="9">Gustatory receptor</fullName>
    </recommendedName>
</protein>
<evidence type="ECO:0000313" key="8">
    <source>
        <dbReference type="Proteomes" id="UP000807504"/>
    </source>
</evidence>